<evidence type="ECO:0000256" key="1">
    <source>
        <dbReference type="SAM" id="MobiDB-lite"/>
    </source>
</evidence>
<comment type="caution">
    <text evidence="3">The sequence shown here is derived from an EMBL/GenBank/DDBJ whole genome shotgun (WGS) entry which is preliminary data.</text>
</comment>
<evidence type="ECO:0000313" key="3">
    <source>
        <dbReference type="EMBL" id="RAU23862.1"/>
    </source>
</evidence>
<keyword evidence="2" id="KW-0812">Transmembrane</keyword>
<organism evidence="3 4">
    <name type="scientific">Paramagnetospirillum kuznetsovii</name>
    <dbReference type="NCBI Taxonomy" id="2053833"/>
    <lineage>
        <taxon>Bacteria</taxon>
        <taxon>Pseudomonadati</taxon>
        <taxon>Pseudomonadota</taxon>
        <taxon>Alphaproteobacteria</taxon>
        <taxon>Rhodospirillales</taxon>
        <taxon>Magnetospirillaceae</taxon>
        <taxon>Paramagnetospirillum</taxon>
    </lineage>
</organism>
<name>A0A364P3D7_9PROT</name>
<gene>
    <name evidence="3" type="ORF">CU669_01940</name>
</gene>
<sequence>MEPSVEQSLSPEQHEAFFQELIGKMPMVHHADKLEELALLGLSMTLRREASKDLREELARQIKAIIAKVEPGHTPEETAAAMATAAKDCILVLRVAKEQRKPRPPGNAPHPHHAAHHPHHAAHPPKDAEMSNAKVVKIVVGVVVLLLAAGGLAWWSGKETPNSDGSETTKFVEQIIQATQGEPPATHMFGGTLKVTSMGGVPVVIAEKVPPRICAASGMKLVKKGLLSVNGVTPTRVSSAIITELCNKDDGDATIMWAPK</sequence>
<reference evidence="3 4" key="1">
    <citation type="submission" date="2017-11" db="EMBL/GenBank/DDBJ databases">
        <title>Draft genome sequence of magnetotactic bacterium Magnetospirillum kuznetsovii LBB-42.</title>
        <authorList>
            <person name="Grouzdev D.S."/>
            <person name="Rysina M.S."/>
            <person name="Baslerov R.V."/>
            <person name="Koziaeva V."/>
        </authorList>
    </citation>
    <scope>NUCLEOTIDE SEQUENCE [LARGE SCALE GENOMIC DNA]</scope>
    <source>
        <strain evidence="3 4">LBB-42</strain>
    </source>
</reference>
<accession>A0A364P3D7</accession>
<dbReference type="AlphaFoldDB" id="A0A364P3D7"/>
<keyword evidence="4" id="KW-1185">Reference proteome</keyword>
<feature type="transmembrane region" description="Helical" evidence="2">
    <location>
        <begin position="135"/>
        <end position="155"/>
    </location>
</feature>
<evidence type="ECO:0000256" key="2">
    <source>
        <dbReference type="SAM" id="Phobius"/>
    </source>
</evidence>
<feature type="compositionally biased region" description="Basic residues" evidence="1">
    <location>
        <begin position="110"/>
        <end position="123"/>
    </location>
</feature>
<feature type="region of interest" description="Disordered" evidence="1">
    <location>
        <begin position="98"/>
        <end position="129"/>
    </location>
</feature>
<dbReference type="EMBL" id="PGTO01000001">
    <property type="protein sequence ID" value="RAU23862.1"/>
    <property type="molecule type" value="Genomic_DNA"/>
</dbReference>
<dbReference type="OrthoDB" id="7354952at2"/>
<keyword evidence="2" id="KW-1133">Transmembrane helix</keyword>
<proteinExistence type="predicted"/>
<evidence type="ECO:0000313" key="4">
    <source>
        <dbReference type="Proteomes" id="UP000251075"/>
    </source>
</evidence>
<protein>
    <submittedName>
        <fullName evidence="3">Uncharacterized protein</fullName>
    </submittedName>
</protein>
<keyword evidence="2" id="KW-0472">Membrane</keyword>
<dbReference type="Proteomes" id="UP000251075">
    <property type="component" value="Unassembled WGS sequence"/>
</dbReference>